<evidence type="ECO:0000313" key="2">
    <source>
        <dbReference type="Proteomes" id="UP001420932"/>
    </source>
</evidence>
<comment type="caution">
    <text evidence="1">The sequence shown here is derived from an EMBL/GenBank/DDBJ whole genome shotgun (WGS) entry which is preliminary data.</text>
</comment>
<proteinExistence type="predicted"/>
<name>A0AAP0K161_9MAGN</name>
<evidence type="ECO:0000313" key="1">
    <source>
        <dbReference type="EMBL" id="KAK9143534.1"/>
    </source>
</evidence>
<dbReference type="Proteomes" id="UP001420932">
    <property type="component" value="Unassembled WGS sequence"/>
</dbReference>
<sequence length="58" mass="6662">MLKVFSISLPPRETFGDFLFSSSWPLSLSHRETSLPLFNLQLAKSESFPPYLKFSILL</sequence>
<organism evidence="1 2">
    <name type="scientific">Stephania yunnanensis</name>
    <dbReference type="NCBI Taxonomy" id="152371"/>
    <lineage>
        <taxon>Eukaryota</taxon>
        <taxon>Viridiplantae</taxon>
        <taxon>Streptophyta</taxon>
        <taxon>Embryophyta</taxon>
        <taxon>Tracheophyta</taxon>
        <taxon>Spermatophyta</taxon>
        <taxon>Magnoliopsida</taxon>
        <taxon>Ranunculales</taxon>
        <taxon>Menispermaceae</taxon>
        <taxon>Menispermoideae</taxon>
        <taxon>Cissampelideae</taxon>
        <taxon>Stephania</taxon>
    </lineage>
</organism>
<dbReference type="EMBL" id="JBBNAF010000005">
    <property type="protein sequence ID" value="KAK9143534.1"/>
    <property type="molecule type" value="Genomic_DNA"/>
</dbReference>
<reference evidence="1 2" key="1">
    <citation type="submission" date="2024-01" db="EMBL/GenBank/DDBJ databases">
        <title>Genome assemblies of Stephania.</title>
        <authorList>
            <person name="Yang L."/>
        </authorList>
    </citation>
    <scope>NUCLEOTIDE SEQUENCE [LARGE SCALE GENOMIC DNA]</scope>
    <source>
        <strain evidence="1">YNDBR</strain>
        <tissue evidence="1">Leaf</tissue>
    </source>
</reference>
<keyword evidence="2" id="KW-1185">Reference proteome</keyword>
<accession>A0AAP0K161</accession>
<gene>
    <name evidence="1" type="ORF">Syun_012934</name>
</gene>
<protein>
    <submittedName>
        <fullName evidence="1">Uncharacterized protein</fullName>
    </submittedName>
</protein>
<dbReference type="AlphaFoldDB" id="A0AAP0K161"/>